<evidence type="ECO:0000313" key="5">
    <source>
        <dbReference type="EMBL" id="KAK7267540.1"/>
    </source>
</evidence>
<feature type="region of interest" description="Disordered" evidence="3">
    <location>
        <begin position="14"/>
        <end position="35"/>
    </location>
</feature>
<comment type="subcellular location">
    <subcellularLocation>
        <location evidence="1">Nucleus</location>
    </subcellularLocation>
</comment>
<reference evidence="5 6" key="1">
    <citation type="submission" date="2024-01" db="EMBL/GenBank/DDBJ databases">
        <title>The genomes of 5 underutilized Papilionoideae crops provide insights into root nodulation and disease resistanc.</title>
        <authorList>
            <person name="Yuan L."/>
        </authorList>
    </citation>
    <scope>NUCLEOTIDE SEQUENCE [LARGE SCALE GENOMIC DNA]</scope>
    <source>
        <strain evidence="5">ZHUSHIDOU_FW_LH</strain>
        <tissue evidence="5">Leaf</tissue>
    </source>
</reference>
<evidence type="ECO:0000313" key="6">
    <source>
        <dbReference type="Proteomes" id="UP001372338"/>
    </source>
</evidence>
<sequence>MSFPNQAFWMAKSPKCLNDGDMTDNNSSRTEPKRAHQWTTDGLEVDLFPNKKQEVEAPNHLLSGLLSSSISTWGNPSSLHSLTGHFTEQLFDPNAATMNFEDRNVSSVSISNNLNAERKDNMDPLGGDSSFGLSMSTSLQYPQSVFNYDGIRKVKVNEVKESENILSVPTSNPYDRGDNNTLSNPQAYKGHDNSTSMSLSYNKGDAIIISVNDTYGRTDNNLMSMGQSYNKGDDSLSIHQTYKEMCNSLLGDQGFSKVDSNVISIPQAYNKADDGSMSRDHLFTKVDNGTLSMGHNYCEGGNNMPFVSHPYNKGESTIISFGGCDDDSTPSDLFISNYELLMGQAPSHNSEVVNLKELVSSNSNFLPSAAQTLASETENVSKTKDEIKISKKATSNNFPSNVRSLLSTGMLDGISVKYKAWSREKELRGVIKGAGYLCSCQSCNFSKVINAYEFERHAGCKTKHPNNHIYFDNGKTIYGVVQELRSTPQNMLFEVIQTITGSPINQKSFRIWKESFMAAARELQRICGKDEVKQLL</sequence>
<evidence type="ECO:0000256" key="1">
    <source>
        <dbReference type="ARBA" id="ARBA00004123"/>
    </source>
</evidence>
<dbReference type="Pfam" id="PF16135">
    <property type="entry name" value="TDBD"/>
    <property type="match status" value="1"/>
</dbReference>
<dbReference type="GO" id="GO:0042393">
    <property type="term" value="F:histone binding"/>
    <property type="evidence" value="ECO:0007669"/>
    <property type="project" value="TreeGrafter"/>
</dbReference>
<feature type="region of interest" description="Disordered" evidence="3">
    <location>
        <begin position="167"/>
        <end position="195"/>
    </location>
</feature>
<dbReference type="EMBL" id="JAYWIO010000004">
    <property type="protein sequence ID" value="KAK7267540.1"/>
    <property type="molecule type" value="Genomic_DNA"/>
</dbReference>
<name>A0AAN9F576_CROPI</name>
<dbReference type="GO" id="GO:0003682">
    <property type="term" value="F:chromatin binding"/>
    <property type="evidence" value="ECO:0007669"/>
    <property type="project" value="TreeGrafter"/>
</dbReference>
<accession>A0AAN9F576</accession>
<protein>
    <recommendedName>
        <fullName evidence="4">Tify domain-containing protein</fullName>
    </recommendedName>
</protein>
<keyword evidence="6" id="KW-1185">Reference proteome</keyword>
<dbReference type="AlphaFoldDB" id="A0AAN9F576"/>
<dbReference type="GO" id="GO:0000977">
    <property type="term" value="F:RNA polymerase II transcription regulatory region sequence-specific DNA binding"/>
    <property type="evidence" value="ECO:0007669"/>
    <property type="project" value="TreeGrafter"/>
</dbReference>
<evidence type="ECO:0000259" key="4">
    <source>
        <dbReference type="Pfam" id="PF16135"/>
    </source>
</evidence>
<feature type="compositionally biased region" description="Polar residues" evidence="3">
    <location>
        <begin position="167"/>
        <end position="186"/>
    </location>
</feature>
<dbReference type="Proteomes" id="UP001372338">
    <property type="component" value="Unassembled WGS sequence"/>
</dbReference>
<keyword evidence="2" id="KW-0539">Nucleus</keyword>
<organism evidence="5 6">
    <name type="scientific">Crotalaria pallida</name>
    <name type="common">Smooth rattlebox</name>
    <name type="synonym">Crotalaria striata</name>
    <dbReference type="NCBI Taxonomy" id="3830"/>
    <lineage>
        <taxon>Eukaryota</taxon>
        <taxon>Viridiplantae</taxon>
        <taxon>Streptophyta</taxon>
        <taxon>Embryophyta</taxon>
        <taxon>Tracheophyta</taxon>
        <taxon>Spermatophyta</taxon>
        <taxon>Magnoliopsida</taxon>
        <taxon>eudicotyledons</taxon>
        <taxon>Gunneridae</taxon>
        <taxon>Pentapetalae</taxon>
        <taxon>rosids</taxon>
        <taxon>fabids</taxon>
        <taxon>Fabales</taxon>
        <taxon>Fabaceae</taxon>
        <taxon>Papilionoideae</taxon>
        <taxon>50 kb inversion clade</taxon>
        <taxon>genistoids sensu lato</taxon>
        <taxon>core genistoids</taxon>
        <taxon>Crotalarieae</taxon>
        <taxon>Crotalaria</taxon>
    </lineage>
</organism>
<dbReference type="PANTHER" id="PTHR47025">
    <property type="entry name" value="AUTOIMMUNE REGULATOR"/>
    <property type="match status" value="1"/>
</dbReference>
<gene>
    <name evidence="5" type="ORF">RIF29_20216</name>
</gene>
<proteinExistence type="predicted"/>
<dbReference type="PANTHER" id="PTHR47025:SF9">
    <property type="entry name" value="PROTEIN, PUTATIVE-RELATED"/>
    <property type="match status" value="1"/>
</dbReference>
<dbReference type="GO" id="GO:0005634">
    <property type="term" value="C:nucleus"/>
    <property type="evidence" value="ECO:0007669"/>
    <property type="project" value="UniProtKB-SubCell"/>
</dbReference>
<dbReference type="InterPro" id="IPR032308">
    <property type="entry name" value="TDBD"/>
</dbReference>
<evidence type="ECO:0000256" key="2">
    <source>
        <dbReference type="ARBA" id="ARBA00023242"/>
    </source>
</evidence>
<dbReference type="GO" id="GO:0045944">
    <property type="term" value="P:positive regulation of transcription by RNA polymerase II"/>
    <property type="evidence" value="ECO:0007669"/>
    <property type="project" value="TreeGrafter"/>
</dbReference>
<evidence type="ECO:0000256" key="3">
    <source>
        <dbReference type="SAM" id="MobiDB-lite"/>
    </source>
</evidence>
<feature type="domain" description="Tify" evidence="4">
    <location>
        <begin position="429"/>
        <end position="483"/>
    </location>
</feature>
<comment type="caution">
    <text evidence="5">The sequence shown here is derived from an EMBL/GenBank/DDBJ whole genome shotgun (WGS) entry which is preliminary data.</text>
</comment>